<dbReference type="EMBL" id="CM046391">
    <property type="protein sequence ID" value="KAI8561770.1"/>
    <property type="molecule type" value="Genomic_DNA"/>
</dbReference>
<evidence type="ECO:0000313" key="1">
    <source>
        <dbReference type="EMBL" id="KAI8561770.1"/>
    </source>
</evidence>
<protein>
    <submittedName>
        <fullName evidence="1">Uncharacterized protein</fullName>
    </submittedName>
</protein>
<reference evidence="1" key="1">
    <citation type="submission" date="2022-02" db="EMBL/GenBank/DDBJ databases">
        <title>Plant Genome Project.</title>
        <authorList>
            <person name="Zhang R.-G."/>
        </authorList>
    </citation>
    <scope>NUCLEOTIDE SEQUENCE</scope>
    <source>
        <strain evidence="1">AT1</strain>
    </source>
</reference>
<keyword evidence="2" id="KW-1185">Reference proteome</keyword>
<evidence type="ECO:0000313" key="2">
    <source>
        <dbReference type="Proteomes" id="UP001062846"/>
    </source>
</evidence>
<name>A0ACC0P826_RHOML</name>
<sequence length="110" mass="12629">MKEMEKNRPAYWSYTADKRFEPVKAIKTHNPSLVYRIPEPPRASSRAIAAAPMSSSTYALSTWRTGDREIKRKKRVATYKAYAVEGKVKASIRSSFRWVKNKYSSLVHGC</sequence>
<organism evidence="1 2">
    <name type="scientific">Rhododendron molle</name>
    <name type="common">Chinese azalea</name>
    <name type="synonym">Azalea mollis</name>
    <dbReference type="NCBI Taxonomy" id="49168"/>
    <lineage>
        <taxon>Eukaryota</taxon>
        <taxon>Viridiplantae</taxon>
        <taxon>Streptophyta</taxon>
        <taxon>Embryophyta</taxon>
        <taxon>Tracheophyta</taxon>
        <taxon>Spermatophyta</taxon>
        <taxon>Magnoliopsida</taxon>
        <taxon>eudicotyledons</taxon>
        <taxon>Gunneridae</taxon>
        <taxon>Pentapetalae</taxon>
        <taxon>asterids</taxon>
        <taxon>Ericales</taxon>
        <taxon>Ericaceae</taxon>
        <taxon>Ericoideae</taxon>
        <taxon>Rhodoreae</taxon>
        <taxon>Rhododendron</taxon>
    </lineage>
</organism>
<dbReference type="Proteomes" id="UP001062846">
    <property type="component" value="Chromosome 4"/>
</dbReference>
<gene>
    <name evidence="1" type="ORF">RHMOL_Rhmol04G0367500</name>
</gene>
<proteinExistence type="predicted"/>
<accession>A0ACC0P826</accession>
<comment type="caution">
    <text evidence="1">The sequence shown here is derived from an EMBL/GenBank/DDBJ whole genome shotgun (WGS) entry which is preliminary data.</text>
</comment>